<keyword evidence="4" id="KW-1185">Reference proteome</keyword>
<dbReference type="InterPro" id="IPR001466">
    <property type="entry name" value="Beta-lactam-related"/>
</dbReference>
<sequence>MLVGHRLLKMGVGAAVSALLLITPGASATSYGGKSPYKKVMAKFSETSDFDGVVLVSENGKTLFQHARGLANEEFQVPMQSEDIFPVASNSKLFTAVSLYQLQERGLVNLTDPVNNHLTQEDFKAFGYPKQTKWCPRLLDAAPDSPYLFMDRGRRSKVLKASSIEMIVQRRNPSSPDFGQGIGVGDFADGWPQVISYCGGTKCSITCNTMHFVRPDTAVLINVYSNHMHYGFPTKKDFEDFLPDEFIFELSLSKVNISVQTAGGAEELPQLLLGAYKNSTSGV</sequence>
<dbReference type="InterPro" id="IPR012338">
    <property type="entry name" value="Beta-lactam/transpept-like"/>
</dbReference>
<reference evidence="3" key="1">
    <citation type="submission" date="2021-12" db="EMBL/GenBank/DDBJ databases">
        <title>Prjna785345.</title>
        <authorList>
            <person name="Rujirawat T."/>
            <person name="Krajaejun T."/>
        </authorList>
    </citation>
    <scope>NUCLEOTIDE SEQUENCE</scope>
    <source>
        <strain evidence="3">Pi057C3</strain>
    </source>
</reference>
<evidence type="ECO:0000313" key="3">
    <source>
        <dbReference type="EMBL" id="KAJ0407057.1"/>
    </source>
</evidence>
<feature type="signal peptide" evidence="1">
    <location>
        <begin position="1"/>
        <end position="28"/>
    </location>
</feature>
<dbReference type="SUPFAM" id="SSF56601">
    <property type="entry name" value="beta-lactamase/transpeptidase-like"/>
    <property type="match status" value="1"/>
</dbReference>
<feature type="chain" id="PRO_5041925306" description="Beta-lactamase-related domain-containing protein" evidence="1">
    <location>
        <begin position="29"/>
        <end position="283"/>
    </location>
</feature>
<comment type="caution">
    <text evidence="3">The sequence shown here is derived from an EMBL/GenBank/DDBJ whole genome shotgun (WGS) entry which is preliminary data.</text>
</comment>
<name>A0AAD5LQL2_PYTIN</name>
<dbReference type="AlphaFoldDB" id="A0AAD5LQL2"/>
<evidence type="ECO:0000256" key="1">
    <source>
        <dbReference type="SAM" id="SignalP"/>
    </source>
</evidence>
<dbReference type="EMBL" id="JAKCXM010000025">
    <property type="protein sequence ID" value="KAJ0407057.1"/>
    <property type="molecule type" value="Genomic_DNA"/>
</dbReference>
<dbReference type="PANTHER" id="PTHR46825">
    <property type="entry name" value="D-ALANYL-D-ALANINE-CARBOXYPEPTIDASE/ENDOPEPTIDASE AMPH"/>
    <property type="match status" value="1"/>
</dbReference>
<keyword evidence="1" id="KW-0732">Signal</keyword>
<evidence type="ECO:0000313" key="4">
    <source>
        <dbReference type="Proteomes" id="UP001209570"/>
    </source>
</evidence>
<evidence type="ECO:0000259" key="2">
    <source>
        <dbReference type="Pfam" id="PF00144"/>
    </source>
</evidence>
<accession>A0AAD5LQL2</accession>
<dbReference type="Gene3D" id="3.40.710.10">
    <property type="entry name" value="DD-peptidase/beta-lactamase superfamily"/>
    <property type="match status" value="1"/>
</dbReference>
<organism evidence="3 4">
    <name type="scientific">Pythium insidiosum</name>
    <name type="common">Pythiosis disease agent</name>
    <dbReference type="NCBI Taxonomy" id="114742"/>
    <lineage>
        <taxon>Eukaryota</taxon>
        <taxon>Sar</taxon>
        <taxon>Stramenopiles</taxon>
        <taxon>Oomycota</taxon>
        <taxon>Peronosporomycetes</taxon>
        <taxon>Pythiales</taxon>
        <taxon>Pythiaceae</taxon>
        <taxon>Pythium</taxon>
    </lineage>
</organism>
<gene>
    <name evidence="3" type="ORF">P43SY_005330</name>
</gene>
<dbReference type="Pfam" id="PF00144">
    <property type="entry name" value="Beta-lactamase"/>
    <property type="match status" value="1"/>
</dbReference>
<dbReference type="Proteomes" id="UP001209570">
    <property type="component" value="Unassembled WGS sequence"/>
</dbReference>
<dbReference type="InterPro" id="IPR050491">
    <property type="entry name" value="AmpC-like"/>
</dbReference>
<proteinExistence type="predicted"/>
<dbReference type="PANTHER" id="PTHR46825:SF9">
    <property type="entry name" value="BETA-LACTAMASE-RELATED DOMAIN-CONTAINING PROTEIN"/>
    <property type="match status" value="1"/>
</dbReference>
<feature type="domain" description="Beta-lactamase-related" evidence="2">
    <location>
        <begin position="42"/>
        <end position="121"/>
    </location>
</feature>
<protein>
    <recommendedName>
        <fullName evidence="2">Beta-lactamase-related domain-containing protein</fullName>
    </recommendedName>
</protein>